<protein>
    <submittedName>
        <fullName evidence="2">Uncharacterized protein</fullName>
    </submittedName>
</protein>
<organism evidence="2 3">
    <name type="scientific">Stephania cephalantha</name>
    <dbReference type="NCBI Taxonomy" id="152367"/>
    <lineage>
        <taxon>Eukaryota</taxon>
        <taxon>Viridiplantae</taxon>
        <taxon>Streptophyta</taxon>
        <taxon>Embryophyta</taxon>
        <taxon>Tracheophyta</taxon>
        <taxon>Spermatophyta</taxon>
        <taxon>Magnoliopsida</taxon>
        <taxon>Ranunculales</taxon>
        <taxon>Menispermaceae</taxon>
        <taxon>Menispermoideae</taxon>
        <taxon>Cissampelideae</taxon>
        <taxon>Stephania</taxon>
    </lineage>
</organism>
<sequence length="88" mass="9681">MKKFVSTIGKSRAPTNKSDKANVDPYPKSKPSENGNSGDSEITSDCPEPEIADGGNPNDLANQLAFKREIRELMETRTLVKRIISIEC</sequence>
<feature type="region of interest" description="Disordered" evidence="1">
    <location>
        <begin position="1"/>
        <end position="59"/>
    </location>
</feature>
<accession>A0AAP0PLC6</accession>
<evidence type="ECO:0000313" key="2">
    <source>
        <dbReference type="EMBL" id="KAK9148237.1"/>
    </source>
</evidence>
<reference evidence="2 3" key="1">
    <citation type="submission" date="2024-01" db="EMBL/GenBank/DDBJ databases">
        <title>Genome assemblies of Stephania.</title>
        <authorList>
            <person name="Yang L."/>
        </authorList>
    </citation>
    <scope>NUCLEOTIDE SEQUENCE [LARGE SCALE GENOMIC DNA]</scope>
    <source>
        <strain evidence="2">JXDWG</strain>
        <tissue evidence="2">Leaf</tissue>
    </source>
</reference>
<dbReference type="EMBL" id="JBBNAG010000003">
    <property type="protein sequence ID" value="KAK9148237.1"/>
    <property type="molecule type" value="Genomic_DNA"/>
</dbReference>
<keyword evidence="3" id="KW-1185">Reference proteome</keyword>
<dbReference type="Proteomes" id="UP001419268">
    <property type="component" value="Unassembled WGS sequence"/>
</dbReference>
<proteinExistence type="predicted"/>
<evidence type="ECO:0000256" key="1">
    <source>
        <dbReference type="SAM" id="MobiDB-lite"/>
    </source>
</evidence>
<evidence type="ECO:0000313" key="3">
    <source>
        <dbReference type="Proteomes" id="UP001419268"/>
    </source>
</evidence>
<name>A0AAP0PLC6_9MAGN</name>
<gene>
    <name evidence="2" type="ORF">Scep_006994</name>
</gene>
<feature type="compositionally biased region" description="Polar residues" evidence="1">
    <location>
        <begin position="32"/>
        <end position="43"/>
    </location>
</feature>
<dbReference type="AlphaFoldDB" id="A0AAP0PLC6"/>
<comment type="caution">
    <text evidence="2">The sequence shown here is derived from an EMBL/GenBank/DDBJ whole genome shotgun (WGS) entry which is preliminary data.</text>
</comment>